<dbReference type="EMBL" id="CP003651">
    <property type="protein sequence ID" value="AFL94729.1"/>
    <property type="molecule type" value="Genomic_DNA"/>
</dbReference>
<dbReference type="KEGG" id="thm:CL1_0521"/>
<dbReference type="OrthoDB" id="95071at2157"/>
<dbReference type="HOGENOM" id="CLU_3075558_0_0_2"/>
<evidence type="ECO:0000313" key="2">
    <source>
        <dbReference type="Proteomes" id="UP000006064"/>
    </source>
</evidence>
<reference evidence="1 2" key="1">
    <citation type="journal article" date="2012" name="J. Bacteriol.">
        <title>Complete Genome Sequence of the Hyperthermophilic Archaeon Thermococcus sp. Strain CL1, Isolated from a Paralvinella sp. Polychaete Worm Collected from a Hydrothermal Vent.</title>
        <authorList>
            <person name="Jung J.H."/>
            <person name="Holden J.F."/>
            <person name="Seo D.H."/>
            <person name="Park K.H."/>
            <person name="Shin H."/>
            <person name="Ryu S."/>
            <person name="Lee J.H."/>
            <person name="Park C.S."/>
        </authorList>
    </citation>
    <scope>NUCLEOTIDE SEQUENCE [LARGE SCALE GENOMIC DNA]</scope>
    <source>
        <strain evidence="2">DSM 27260 / KACC 17922 / CL1</strain>
    </source>
</reference>
<evidence type="ECO:0008006" key="3">
    <source>
        <dbReference type="Google" id="ProtNLM"/>
    </source>
</evidence>
<sequence length="52" mass="6030">MGVYLDREAREIIQTVREKLARQLGVSEKHISASMVVKYLYSQSRLKMENSS</sequence>
<organism evidence="1 2">
    <name type="scientific">Thermococcus cleftensis (strain DSM 27260 / KACC 17922 / CL1)</name>
    <dbReference type="NCBI Taxonomy" id="163003"/>
    <lineage>
        <taxon>Archaea</taxon>
        <taxon>Methanobacteriati</taxon>
        <taxon>Methanobacteriota</taxon>
        <taxon>Thermococci</taxon>
        <taxon>Thermococcales</taxon>
        <taxon>Thermococcaceae</taxon>
        <taxon>Thermococcus</taxon>
    </lineage>
</organism>
<accession>I3ZSP5</accession>
<protein>
    <recommendedName>
        <fullName evidence="3">Ribbon-helix-helix protein CopG domain-containing protein</fullName>
    </recommendedName>
</protein>
<keyword evidence="2" id="KW-1185">Reference proteome</keyword>
<gene>
    <name evidence="1" type="ORF">CL1_0521</name>
</gene>
<name>I3ZSP5_THECF</name>
<dbReference type="AlphaFoldDB" id="I3ZSP5"/>
<dbReference type="Proteomes" id="UP000006064">
    <property type="component" value="Chromosome"/>
</dbReference>
<proteinExistence type="predicted"/>
<dbReference type="RefSeq" id="WP_014788368.1">
    <property type="nucleotide sequence ID" value="NC_018015.1"/>
</dbReference>
<dbReference type="GeneID" id="58788668"/>
<evidence type="ECO:0000313" key="1">
    <source>
        <dbReference type="EMBL" id="AFL94729.1"/>
    </source>
</evidence>
<dbReference type="STRING" id="163003.CL1_0521"/>